<dbReference type="RefSeq" id="WP_258387368.1">
    <property type="nucleotide sequence ID" value="NZ_CP091430.1"/>
</dbReference>
<sequence>MDQVAKPKVRITGSGQSSGGVFDSIHIMGEGQLYGATEAESFKCMGNCIVKGNLKTGEYRLQGEGIVEGDMQVKQLKALGQLNVRGHVHGSTLKIHGHLEVDGGCGADSFQAKGGFTIQGLLSADQIDVSLFGPCVAREIGGGRIHVRRSRVLGIKRWFSGKGPMELTAESIEGDNIYIEHTHAERVRGNHVVIGPGCKIGRVEYRNTLKKSKSAIVRHESII</sequence>
<evidence type="ECO:0000313" key="2">
    <source>
        <dbReference type="Proteomes" id="UP001057877"/>
    </source>
</evidence>
<protein>
    <submittedName>
        <fullName evidence="1">Bactofilin</fullName>
    </submittedName>
</protein>
<gene>
    <name evidence="1" type="ORF">L1F29_05535</name>
</gene>
<keyword evidence="2" id="KW-1185">Reference proteome</keyword>
<reference evidence="1" key="1">
    <citation type="submission" date="2022-01" db="EMBL/GenBank/DDBJ databases">
        <title>Paenibacillus spongiae sp. nov., isolated from marine sponge.</title>
        <authorList>
            <person name="Li Z."/>
            <person name="Zhang M."/>
        </authorList>
    </citation>
    <scope>NUCLEOTIDE SEQUENCE</scope>
    <source>
        <strain evidence="1">PHS-Z3</strain>
    </source>
</reference>
<organism evidence="1 2">
    <name type="scientific">Paenibacillus spongiae</name>
    <dbReference type="NCBI Taxonomy" id="2909671"/>
    <lineage>
        <taxon>Bacteria</taxon>
        <taxon>Bacillati</taxon>
        <taxon>Bacillota</taxon>
        <taxon>Bacilli</taxon>
        <taxon>Bacillales</taxon>
        <taxon>Paenibacillaceae</taxon>
        <taxon>Paenibacillus</taxon>
    </lineage>
</organism>
<dbReference type="EMBL" id="CP091430">
    <property type="protein sequence ID" value="UVI31306.1"/>
    <property type="molecule type" value="Genomic_DNA"/>
</dbReference>
<dbReference type="Proteomes" id="UP001057877">
    <property type="component" value="Chromosome"/>
</dbReference>
<evidence type="ECO:0000313" key="1">
    <source>
        <dbReference type="EMBL" id="UVI31306.1"/>
    </source>
</evidence>
<name>A0ABY5SBH7_9BACL</name>
<accession>A0ABY5SBH7</accession>
<proteinExistence type="predicted"/>